<keyword evidence="6" id="KW-0598">Phosphotransferase system</keyword>
<comment type="subcellular location">
    <subcellularLocation>
        <location evidence="1">Cytoplasm</location>
    </subcellularLocation>
</comment>
<evidence type="ECO:0000313" key="9">
    <source>
        <dbReference type="EMBL" id="VAX20198.1"/>
    </source>
</evidence>
<keyword evidence="2" id="KW-0813">Transport</keyword>
<dbReference type="EMBL" id="UOGE01000052">
    <property type="protein sequence ID" value="VAX20198.1"/>
    <property type="molecule type" value="Genomic_DNA"/>
</dbReference>
<dbReference type="PROSITE" id="PS51096">
    <property type="entry name" value="PTS_EIIA_TYPE_4"/>
    <property type="match status" value="1"/>
</dbReference>
<evidence type="ECO:0000256" key="4">
    <source>
        <dbReference type="ARBA" id="ARBA00022597"/>
    </source>
</evidence>
<proteinExistence type="predicted"/>
<evidence type="ECO:0000256" key="7">
    <source>
        <dbReference type="ARBA" id="ARBA00022777"/>
    </source>
</evidence>
<evidence type="ECO:0000256" key="5">
    <source>
        <dbReference type="ARBA" id="ARBA00022679"/>
    </source>
</evidence>
<dbReference type="Gene3D" id="3.40.50.510">
    <property type="entry name" value="Phosphotransferase system, mannose-type IIA component"/>
    <property type="match status" value="1"/>
</dbReference>
<evidence type="ECO:0000256" key="2">
    <source>
        <dbReference type="ARBA" id="ARBA00022448"/>
    </source>
</evidence>
<accession>A0A3B1C8J9</accession>
<evidence type="ECO:0000256" key="3">
    <source>
        <dbReference type="ARBA" id="ARBA00022490"/>
    </source>
</evidence>
<keyword evidence="3" id="KW-0963">Cytoplasm</keyword>
<gene>
    <name evidence="9" type="ORF">MNBD_NITROSPINAE02-1248</name>
</gene>
<dbReference type="GO" id="GO:0016301">
    <property type="term" value="F:kinase activity"/>
    <property type="evidence" value="ECO:0007669"/>
    <property type="project" value="UniProtKB-KW"/>
</dbReference>
<dbReference type="PANTHER" id="PTHR33799">
    <property type="entry name" value="PTS PERMEASE-RELATED-RELATED"/>
    <property type="match status" value="1"/>
</dbReference>
<dbReference type="GO" id="GO:0005737">
    <property type="term" value="C:cytoplasm"/>
    <property type="evidence" value="ECO:0007669"/>
    <property type="project" value="UniProtKB-SubCell"/>
</dbReference>
<keyword evidence="7" id="KW-0418">Kinase</keyword>
<dbReference type="GO" id="GO:0009401">
    <property type="term" value="P:phosphoenolpyruvate-dependent sugar phosphotransferase system"/>
    <property type="evidence" value="ECO:0007669"/>
    <property type="project" value="UniProtKB-KW"/>
</dbReference>
<reference evidence="9" key="1">
    <citation type="submission" date="2018-06" db="EMBL/GenBank/DDBJ databases">
        <authorList>
            <person name="Zhirakovskaya E."/>
        </authorList>
    </citation>
    <scope>NUCLEOTIDE SEQUENCE</scope>
</reference>
<evidence type="ECO:0000259" key="8">
    <source>
        <dbReference type="PROSITE" id="PS51096"/>
    </source>
</evidence>
<name>A0A3B1C8J9_9ZZZZ</name>
<dbReference type="PANTHER" id="PTHR33799:SF1">
    <property type="entry name" value="PTS SYSTEM MANNOSE-SPECIFIC EIIAB COMPONENT-RELATED"/>
    <property type="match status" value="1"/>
</dbReference>
<keyword evidence="4" id="KW-0762">Sugar transport</keyword>
<sequence length="143" mass="15588">MIENSNINTGYLLIAHGALAQEMLNTLEFIAGKQTRFKAVALDHGLDVDRAREVVKESIGELMSDSGVLVFTDLFGGSPSNIALSMLDEINIEIVAGVNLPMLIHAVNIDDNMPLREKAEKLREYGMSNIFVASEVLAGKRNS</sequence>
<feature type="domain" description="PTS EIIA type-4" evidence="8">
    <location>
        <begin position="8"/>
        <end position="130"/>
    </location>
</feature>
<dbReference type="InterPro" id="IPR004701">
    <property type="entry name" value="PTS_EIIA_man-typ"/>
</dbReference>
<dbReference type="AlphaFoldDB" id="A0A3B1C8J9"/>
<organism evidence="9">
    <name type="scientific">hydrothermal vent metagenome</name>
    <dbReference type="NCBI Taxonomy" id="652676"/>
    <lineage>
        <taxon>unclassified sequences</taxon>
        <taxon>metagenomes</taxon>
        <taxon>ecological metagenomes</taxon>
    </lineage>
</organism>
<dbReference type="SUPFAM" id="SSF53062">
    <property type="entry name" value="PTS system fructose IIA component-like"/>
    <property type="match status" value="1"/>
</dbReference>
<dbReference type="GO" id="GO:0016020">
    <property type="term" value="C:membrane"/>
    <property type="evidence" value="ECO:0007669"/>
    <property type="project" value="InterPro"/>
</dbReference>
<keyword evidence="5" id="KW-0808">Transferase</keyword>
<evidence type="ECO:0000256" key="1">
    <source>
        <dbReference type="ARBA" id="ARBA00004496"/>
    </source>
</evidence>
<dbReference type="InterPro" id="IPR051471">
    <property type="entry name" value="Bacterial_PTS_sugar_comp"/>
</dbReference>
<evidence type="ECO:0000256" key="6">
    <source>
        <dbReference type="ARBA" id="ARBA00022683"/>
    </source>
</evidence>
<protein>
    <submittedName>
        <fullName evidence="9">PTS system, mannose-specific IIA component</fullName>
    </submittedName>
</protein>
<dbReference type="Pfam" id="PF03610">
    <property type="entry name" value="EIIA-man"/>
    <property type="match status" value="1"/>
</dbReference>
<dbReference type="InterPro" id="IPR036662">
    <property type="entry name" value="PTS_EIIA_man-typ_sf"/>
</dbReference>
<dbReference type="CDD" id="cd00006">
    <property type="entry name" value="PTS_IIA_man"/>
    <property type="match status" value="1"/>
</dbReference>
<dbReference type="InterPro" id="IPR033887">
    <property type="entry name" value="PTS_IIA_man"/>
</dbReference>